<dbReference type="Pfam" id="PF13920">
    <property type="entry name" value="zf-C3HC4_3"/>
    <property type="match status" value="3"/>
</dbReference>
<organism evidence="3 4">
    <name type="scientific">Pristionchus pacificus</name>
    <name type="common">Parasitic nematode worm</name>
    <dbReference type="NCBI Taxonomy" id="54126"/>
    <lineage>
        <taxon>Eukaryota</taxon>
        <taxon>Metazoa</taxon>
        <taxon>Ecdysozoa</taxon>
        <taxon>Nematoda</taxon>
        <taxon>Chromadorea</taxon>
        <taxon>Rhabditida</taxon>
        <taxon>Rhabditina</taxon>
        <taxon>Diplogasteromorpha</taxon>
        <taxon>Diplogasteroidea</taxon>
        <taxon>Neodiplogasteridae</taxon>
        <taxon>Pristionchus</taxon>
    </lineage>
</organism>
<accession>A0A8R1UK40</accession>
<dbReference type="Gene3D" id="3.30.40.10">
    <property type="entry name" value="Zinc/RING finger domain, C3HC4 (zinc finger)"/>
    <property type="match status" value="2"/>
</dbReference>
<dbReference type="InterPro" id="IPR037962">
    <property type="entry name" value="Neuralized"/>
</dbReference>
<keyword evidence="1" id="KW-0863">Zinc-finger</keyword>
<dbReference type="Gene3D" id="2.60.120.920">
    <property type="match status" value="2"/>
</dbReference>
<dbReference type="SUPFAM" id="SSF82199">
    <property type="entry name" value="SET domain"/>
    <property type="match status" value="1"/>
</dbReference>
<dbReference type="PANTHER" id="PTHR12429">
    <property type="entry name" value="NEURALIZED"/>
    <property type="match status" value="1"/>
</dbReference>
<dbReference type="GO" id="GO:0061630">
    <property type="term" value="F:ubiquitin protein ligase activity"/>
    <property type="evidence" value="ECO:0000318"/>
    <property type="project" value="GO_Central"/>
</dbReference>
<dbReference type="InterPro" id="IPR001841">
    <property type="entry name" value="Znf_RING"/>
</dbReference>
<dbReference type="Proteomes" id="UP000005239">
    <property type="component" value="Unassembled WGS sequence"/>
</dbReference>
<dbReference type="Pfam" id="PF07177">
    <property type="entry name" value="Neuralized"/>
    <property type="match status" value="2"/>
</dbReference>
<dbReference type="AlphaFoldDB" id="A0A2A6BB05"/>
<dbReference type="InterPro" id="IPR006573">
    <property type="entry name" value="NHR_dom"/>
</dbReference>
<proteinExistence type="predicted"/>
<reference evidence="3" key="2">
    <citation type="submission" date="2022-06" db="UniProtKB">
        <authorList>
            <consortium name="EnsemblMetazoa"/>
        </authorList>
    </citation>
    <scope>IDENTIFICATION</scope>
    <source>
        <strain evidence="3">PS312</strain>
    </source>
</reference>
<protein>
    <submittedName>
        <fullName evidence="3">SET domain-containing protein</fullName>
    </submittedName>
</protein>
<gene>
    <name evidence="3" type="primary">WBGene00202618</name>
</gene>
<dbReference type="InterPro" id="IPR046341">
    <property type="entry name" value="SET_dom_sf"/>
</dbReference>
<dbReference type="PANTHER" id="PTHR12429:SF6">
    <property type="entry name" value="PROTEIN NEURALIZED"/>
    <property type="match status" value="1"/>
</dbReference>
<accession>A0A2A6BB05</accession>
<sequence>MTIPPKGRKVSLCVFREPGAGWGVRTVRSMEAGDFVTEYCGEVKVGVPEAGKRYEFEMENHVRDPDTGEVLYEPLVISAADKGNEARFFNHSCTPNMHADATVIERYGIFYHHISFFTGRKIDAGEELKFDYFQHRKRASSETRRMFESCRCGAANCRFRASSASVKDVAPKRKRVVLLSKMNRNVSHRKAYNKSIVFHAFHGQDITLNQDLCRAVNTHGSTDGFVFSHRPISIGEQVCISQSYGPVGNGSSDGYLCFGVTTVDPVDLSVWQNFSYDEIREHDNSPNYWIKSIPQELGNWEPHGQCNSPCLKKVPLSTASRDSVGGHDPRGNSYGRSVVGTLQCVRFGPCDRIGSLRRTKSEMDFASMLNAVQPPGFVAASNAFRLSICSYCKVTVSDTAIVNCGHICVCRKCAELVKTGGTGCPMCRAQLLIHVRLSKTPQSLVHGPIQMVNSSSMNRGSTSLVDGMASMSLSNGVQTNQQFGPSDCSICLVTVADTAAIDCGHMCMCNGCAVIIKRSGDGCPICRKPIKDILKIFFSALASVPVRAPIPTGAVGMESAPSDVQMASSSMNNLDSTPLMGEAAASQSLSNKAQGPSILRTLGNYIVNCSRQLFRSLWNKLFASSANRCSICLIAPADMTVYPCGHKCMCNECAVIIKAYDSFIEDPCYWVKALPERFVAQGGLVQFSVNRRGVVTYSINGENKGKFLRGINTRCPLWVVVDVYDTAKSIEFGECW</sequence>
<dbReference type="GO" id="GO:0008270">
    <property type="term" value="F:zinc ion binding"/>
    <property type="evidence" value="ECO:0007669"/>
    <property type="project" value="UniProtKB-KW"/>
</dbReference>
<dbReference type="InterPro" id="IPR013083">
    <property type="entry name" value="Znf_RING/FYVE/PHD"/>
</dbReference>
<dbReference type="InterPro" id="IPR043136">
    <property type="entry name" value="B30.2/SPRY_sf"/>
</dbReference>
<keyword evidence="2" id="KW-0862">Zinc</keyword>
<reference evidence="4" key="1">
    <citation type="journal article" date="2008" name="Nat. Genet.">
        <title>The Pristionchus pacificus genome provides a unique perspective on nematode lifestyle and parasitism.</title>
        <authorList>
            <person name="Dieterich C."/>
            <person name="Clifton S.W."/>
            <person name="Schuster L.N."/>
            <person name="Chinwalla A."/>
            <person name="Delehaunty K."/>
            <person name="Dinkelacker I."/>
            <person name="Fulton L."/>
            <person name="Fulton R."/>
            <person name="Godfrey J."/>
            <person name="Minx P."/>
            <person name="Mitreva M."/>
            <person name="Roeseler W."/>
            <person name="Tian H."/>
            <person name="Witte H."/>
            <person name="Yang S.P."/>
            <person name="Wilson R.K."/>
            <person name="Sommer R.J."/>
        </authorList>
    </citation>
    <scope>NUCLEOTIDE SEQUENCE [LARGE SCALE GENOMIC DNA]</scope>
    <source>
        <strain evidence="4">PS312</strain>
    </source>
</reference>
<evidence type="ECO:0000256" key="2">
    <source>
        <dbReference type="ARBA" id="ARBA00022833"/>
    </source>
</evidence>
<evidence type="ECO:0000313" key="4">
    <source>
        <dbReference type="Proteomes" id="UP000005239"/>
    </source>
</evidence>
<evidence type="ECO:0000313" key="3">
    <source>
        <dbReference type="EnsemblMetazoa" id="PPA29749.1"/>
    </source>
</evidence>
<dbReference type="SUPFAM" id="SSF57850">
    <property type="entry name" value="RING/U-box"/>
    <property type="match status" value="2"/>
</dbReference>
<keyword evidence="4" id="KW-1185">Reference proteome</keyword>
<dbReference type="SMART" id="SM00317">
    <property type="entry name" value="SET"/>
    <property type="match status" value="1"/>
</dbReference>
<dbReference type="InterPro" id="IPR001214">
    <property type="entry name" value="SET_dom"/>
</dbReference>
<dbReference type="SMART" id="SM00184">
    <property type="entry name" value="RING"/>
    <property type="match status" value="3"/>
</dbReference>
<dbReference type="EnsemblMetazoa" id="PPA29749.1">
    <property type="protein sequence ID" value="PPA29749.1"/>
    <property type="gene ID" value="WBGene00202618"/>
</dbReference>
<dbReference type="Gene3D" id="2.170.270.10">
    <property type="entry name" value="SET domain"/>
    <property type="match status" value="1"/>
</dbReference>
<keyword evidence="1" id="KW-0479">Metal-binding</keyword>
<dbReference type="Pfam" id="PF00856">
    <property type="entry name" value="SET"/>
    <property type="match status" value="1"/>
</dbReference>
<evidence type="ECO:0000256" key="1">
    <source>
        <dbReference type="ARBA" id="ARBA00022771"/>
    </source>
</evidence>
<name>A0A2A6BB05_PRIPA</name>
<dbReference type="PROSITE" id="PS50280">
    <property type="entry name" value="SET"/>
    <property type="match status" value="1"/>
</dbReference>
<dbReference type="PROSITE" id="PS50089">
    <property type="entry name" value="ZF_RING_2"/>
    <property type="match status" value="2"/>
</dbReference>